<feature type="transmembrane region" description="Helical" evidence="1">
    <location>
        <begin position="181"/>
        <end position="199"/>
    </location>
</feature>
<feature type="transmembrane region" description="Helical" evidence="1">
    <location>
        <begin position="205"/>
        <end position="225"/>
    </location>
</feature>
<evidence type="ECO:0000313" key="2">
    <source>
        <dbReference type="EMBL" id="PKD27318.1"/>
    </source>
</evidence>
<keyword evidence="1" id="KW-1133">Transmembrane helix</keyword>
<evidence type="ECO:0000256" key="1">
    <source>
        <dbReference type="SAM" id="Phobius"/>
    </source>
</evidence>
<organism evidence="2 3">
    <name type="scientific">Ruminococcus bromii</name>
    <dbReference type="NCBI Taxonomy" id="40518"/>
    <lineage>
        <taxon>Bacteria</taxon>
        <taxon>Bacillati</taxon>
        <taxon>Bacillota</taxon>
        <taxon>Clostridia</taxon>
        <taxon>Eubacteriales</taxon>
        <taxon>Oscillospiraceae</taxon>
        <taxon>Ruminococcus</taxon>
    </lineage>
</organism>
<keyword evidence="3" id="KW-1185">Reference proteome</keyword>
<comment type="caution">
    <text evidence="2">The sequence shown here is derived from an EMBL/GenBank/DDBJ whole genome shotgun (WGS) entry which is preliminary data.</text>
</comment>
<dbReference type="Pfam" id="PF06912">
    <property type="entry name" value="DUF1275"/>
    <property type="match status" value="1"/>
</dbReference>
<dbReference type="InterPro" id="IPR010699">
    <property type="entry name" value="DUF1275"/>
</dbReference>
<name>A0A2N0UK63_9FIRM</name>
<dbReference type="PANTHER" id="PTHR37314">
    <property type="entry name" value="SLR0142 PROTEIN"/>
    <property type="match status" value="1"/>
</dbReference>
<dbReference type="GeneID" id="93768070"/>
<evidence type="ECO:0000313" key="3">
    <source>
        <dbReference type="Proteomes" id="UP000233425"/>
    </source>
</evidence>
<gene>
    <name evidence="2" type="ORF">RBATCC27255_01707</name>
</gene>
<keyword evidence="1" id="KW-0472">Membrane</keyword>
<sequence length="230" mass="26073">MFRIRSFFKELEPTRQMSEAFRNCIFLALSGGFQDAYTYFTRDGVFANAQTGNVVLMSTNFMTGKWEEGLKYLFPILAFALGVLVADLIQKKFKYSKKIHWRQGILLFEILILFAVGFMPKSMNTIAAVIVSFSCAMQVQTFRKVRGYSYASTMCIGNLRSGTAALSGFIHDRKPEQLRQAMYYFGVIFFFALGAGLGGNLSLSFGMHIIWISCGLLLVSFLMMFKEKIQ</sequence>
<dbReference type="Proteomes" id="UP000233425">
    <property type="component" value="Unassembled WGS sequence"/>
</dbReference>
<feature type="transmembrane region" description="Helical" evidence="1">
    <location>
        <begin position="101"/>
        <end position="119"/>
    </location>
</feature>
<protein>
    <submittedName>
        <fullName evidence="2">Putative membrane protein</fullName>
    </submittedName>
</protein>
<dbReference type="RefSeq" id="WP_337553788.1">
    <property type="nucleotide sequence ID" value="NZ_CABMMZ010000072.1"/>
</dbReference>
<dbReference type="AlphaFoldDB" id="A0A2N0UK63"/>
<reference evidence="2" key="1">
    <citation type="journal article" date="2018" name="Environ. Microbiol.">
        <title>Sporulation capability and amylosome conservation among diverse human colonic and rumen isolates of the keystone starch-degrader Ruminococcus bromii.</title>
        <authorList>
            <person name="Mukhopadhya I."/>
            <person name="Morais S."/>
            <person name="Laverde-Gomez J."/>
            <person name="Sheridan P.O."/>
            <person name="Walker A.W."/>
            <person name="Kelly W."/>
            <person name="Klieve A.V."/>
            <person name="Ouwerkerk D."/>
            <person name="Duncan S.H."/>
            <person name="Louis P."/>
            <person name="Koropatkin N."/>
            <person name="Cockburn D."/>
            <person name="Kibler R."/>
            <person name="Cooper P.J."/>
            <person name="Sandoval C."/>
            <person name="Crost E."/>
            <person name="Juge N."/>
            <person name="Bayer E.A."/>
            <person name="Flint H.J."/>
        </authorList>
    </citation>
    <scope>NUCLEOTIDE SEQUENCE [LARGE SCALE GENOMIC DNA]</scope>
    <source>
        <strain evidence="2">ATCC 27255</strain>
    </source>
</reference>
<proteinExistence type="predicted"/>
<feature type="transmembrane region" description="Helical" evidence="1">
    <location>
        <begin position="72"/>
        <end position="89"/>
    </location>
</feature>
<dbReference type="EMBL" id="NNSR01000072">
    <property type="protein sequence ID" value="PKD27318.1"/>
    <property type="molecule type" value="Genomic_DNA"/>
</dbReference>
<dbReference type="PANTHER" id="PTHR37314:SF4">
    <property type="entry name" value="UPF0700 TRANSMEMBRANE PROTEIN YOAK"/>
    <property type="match status" value="1"/>
</dbReference>
<accession>A0A2N0UK63</accession>
<keyword evidence="1" id="KW-0812">Transmembrane</keyword>